<evidence type="ECO:0000256" key="4">
    <source>
        <dbReference type="ARBA" id="ARBA00022723"/>
    </source>
</evidence>
<reference evidence="9 10" key="1">
    <citation type="submission" date="2010-06" db="EMBL/GenBank/DDBJ databases">
        <title>Complete sequence chromosome of Methanohalobium evestigatum Z-7303.</title>
        <authorList>
            <consortium name="US DOE Joint Genome Institute"/>
            <person name="Lucas S."/>
            <person name="Copeland A."/>
            <person name="Lapidus A."/>
            <person name="Cheng J.-F."/>
            <person name="Bruce D."/>
            <person name="Goodwin L."/>
            <person name="Pitluck S."/>
            <person name="Saunders E."/>
            <person name="Detter J.C."/>
            <person name="Han C."/>
            <person name="Tapia R."/>
            <person name="Land M."/>
            <person name="Hauser L."/>
            <person name="Kyrpides N."/>
            <person name="Mikhailova N."/>
            <person name="Sieprawska-Lupa M."/>
            <person name="Whitman W.B."/>
            <person name="Anderson I."/>
            <person name="Woyke T."/>
        </authorList>
    </citation>
    <scope>NUCLEOTIDE SEQUENCE [LARGE SCALE GENOMIC DNA]</scope>
    <source>
        <strain evidence="10">ATCC BAA-1072 / DSM 3721 / NBRC 107634 / OCM 161 / Z-7303</strain>
    </source>
</reference>
<dbReference type="HOGENOM" id="CLU_052778_0_0_2"/>
<dbReference type="InterPro" id="IPR007238">
    <property type="entry name" value="DNA_primase_lsu_euk/arc"/>
</dbReference>
<dbReference type="OrthoDB" id="46081at2157"/>
<dbReference type="EMBL" id="CP002069">
    <property type="protein sequence ID" value="ADI74007.1"/>
    <property type="molecule type" value="Genomic_DNA"/>
</dbReference>
<feature type="binding site" evidence="7">
    <location>
        <position position="312"/>
    </location>
    <ligand>
        <name>[4Fe-4S] cluster</name>
        <dbReference type="ChEBI" id="CHEBI:49883"/>
    </ligand>
</feature>
<dbReference type="Pfam" id="PF04104">
    <property type="entry name" value="DNA_primase_lrg"/>
    <property type="match status" value="1"/>
</dbReference>
<evidence type="ECO:0000313" key="9">
    <source>
        <dbReference type="EMBL" id="ADI74007.1"/>
    </source>
</evidence>
<proteinExistence type="inferred from homology"/>
<dbReference type="GO" id="GO:0006270">
    <property type="term" value="P:DNA replication initiation"/>
    <property type="evidence" value="ECO:0007669"/>
    <property type="project" value="TreeGrafter"/>
</dbReference>
<dbReference type="InterPro" id="IPR023642">
    <property type="entry name" value="DNA_primase_lsu_PriL"/>
</dbReference>
<dbReference type="PANTHER" id="PTHR10537:SF3">
    <property type="entry name" value="DNA PRIMASE LARGE SUBUNIT"/>
    <property type="match status" value="1"/>
</dbReference>
<dbReference type="GO" id="GO:0003899">
    <property type="term" value="F:DNA-directed RNA polymerase activity"/>
    <property type="evidence" value="ECO:0007669"/>
    <property type="project" value="InterPro"/>
</dbReference>
<name>D7E959_METEZ</name>
<dbReference type="GeneID" id="9346757"/>
<evidence type="ECO:0000256" key="3">
    <source>
        <dbReference type="ARBA" id="ARBA00022705"/>
    </source>
</evidence>
<keyword evidence="4 7" id="KW-0479">Metal-binding</keyword>
<organism evidence="9 10">
    <name type="scientific">Methanohalobium evestigatum (strain ATCC BAA-1072 / DSM 3721 / NBRC 107634 / OCM 161 / Z-7303)</name>
    <dbReference type="NCBI Taxonomy" id="644295"/>
    <lineage>
        <taxon>Archaea</taxon>
        <taxon>Methanobacteriati</taxon>
        <taxon>Methanobacteriota</taxon>
        <taxon>Stenosarchaea group</taxon>
        <taxon>Methanomicrobia</taxon>
        <taxon>Methanosarcinales</taxon>
        <taxon>Methanosarcinaceae</taxon>
        <taxon>Methanohalobium</taxon>
    </lineage>
</organism>
<feature type="domain" description="DNA primase large subunit C-terminal" evidence="8">
    <location>
        <begin position="223"/>
        <end position="320"/>
    </location>
</feature>
<comment type="function">
    <text evidence="7">Regulatory subunit of DNA primase, an RNA polymerase that catalyzes the synthesis of short RNA molecules used as primers for DNA polymerase during DNA replication. Stabilizes and modulates the activity of the small subunit, increasing the rate of DNA synthesis, and conferring RNA synthesis capability. The DNA polymerase activity may enable DNA primase to also catalyze primer extension after primer synthesis. May also play a role in DNA repair.</text>
</comment>
<feature type="binding site" evidence="7">
    <location>
        <position position="319"/>
    </location>
    <ligand>
        <name>[4Fe-4S] cluster</name>
        <dbReference type="ChEBI" id="CHEBI:49883"/>
    </ligand>
</feature>
<dbReference type="AlphaFoldDB" id="D7E959"/>
<dbReference type="GO" id="GO:0046872">
    <property type="term" value="F:metal ion binding"/>
    <property type="evidence" value="ECO:0007669"/>
    <property type="project" value="UniProtKB-KW"/>
</dbReference>
<evidence type="ECO:0000313" key="10">
    <source>
        <dbReference type="Proteomes" id="UP000000391"/>
    </source>
</evidence>
<dbReference type="SUPFAM" id="SSF140914">
    <property type="entry name" value="PriB N-terminal domain-like"/>
    <property type="match status" value="1"/>
</dbReference>
<dbReference type="Pfam" id="PF26466">
    <property type="entry name" value="DNA_primase_lrg_N"/>
    <property type="match status" value="1"/>
</dbReference>
<evidence type="ECO:0000256" key="5">
    <source>
        <dbReference type="ARBA" id="ARBA00023004"/>
    </source>
</evidence>
<dbReference type="PANTHER" id="PTHR10537">
    <property type="entry name" value="DNA PRIMASE LARGE SUBUNIT"/>
    <property type="match status" value="1"/>
</dbReference>
<dbReference type="GO" id="GO:0006269">
    <property type="term" value="P:DNA replication, synthesis of primer"/>
    <property type="evidence" value="ECO:0007669"/>
    <property type="project" value="UniProtKB-UniRule"/>
</dbReference>
<dbReference type="InterPro" id="IPR058560">
    <property type="entry name" value="DNA_primase_C"/>
</dbReference>
<keyword evidence="2 7" id="KW-0639">Primosome</keyword>
<evidence type="ECO:0000256" key="6">
    <source>
        <dbReference type="ARBA" id="ARBA00023014"/>
    </source>
</evidence>
<comment type="subunit">
    <text evidence="7">Heterodimer of a small subunit (PriS) and a large subunit (PriL).</text>
</comment>
<gene>
    <name evidence="7" type="primary">priL</name>
    <name evidence="9" type="ordered locus">Metev_1125</name>
</gene>
<evidence type="ECO:0000256" key="2">
    <source>
        <dbReference type="ARBA" id="ARBA00022515"/>
    </source>
</evidence>
<dbReference type="GO" id="GO:0051539">
    <property type="term" value="F:4 iron, 4 sulfur cluster binding"/>
    <property type="evidence" value="ECO:0007669"/>
    <property type="project" value="UniProtKB-UniRule"/>
</dbReference>
<dbReference type="NCBIfam" id="NF002588">
    <property type="entry name" value="PRK02249.1-2"/>
    <property type="match status" value="1"/>
</dbReference>
<keyword evidence="3 7" id="KW-0235">DNA replication</keyword>
<comment type="cofactor">
    <cofactor evidence="7">
        <name>[4Fe-4S] cluster</name>
        <dbReference type="ChEBI" id="CHEBI:49883"/>
    </cofactor>
    <text evidence="7">Binds 1 [4Fe-4S] cluster.</text>
</comment>
<evidence type="ECO:0000259" key="8">
    <source>
        <dbReference type="Pfam" id="PF04104"/>
    </source>
</evidence>
<dbReference type="Proteomes" id="UP000000391">
    <property type="component" value="Chromosome"/>
</dbReference>
<sequence>MDSKSLALYPFVTEAFSYVETLGFSLERLLNSRALDSARFRGKERVIQSIEDGEIQKPGLSGSGEEKIVLELLSYPFSRILVSCINDSYLIRRYALAEAESASKLLKTENKDFLVEIANDFNVSITPFDSHFAMHFTDYIKLANTMKDLKWKLVNRRLKQGYVHITHEEVARLLQEAIRDRIQNALPLDVSSEACNNCNSYIDEIKEVLQNRKSDVNIDEMGEVDTESFPPCISNAISGVSTGANLGHSMRFALTSFLLNVGMSVDEIVDMFNVSPDFDEEKTRYQIEHIAGSSGSPYTPPSCQTMKTYGNCYGGDEFCQKINHPLNYYRKKLYKKAKKEKEKSQQHDS</sequence>
<comment type="similarity">
    <text evidence="7">Belongs to the eukaryotic-type primase large subunit family.</text>
</comment>
<feature type="binding site" evidence="7">
    <location>
        <position position="303"/>
    </location>
    <ligand>
        <name>[4Fe-4S] cluster</name>
        <dbReference type="ChEBI" id="CHEBI:49883"/>
    </ligand>
</feature>
<keyword evidence="5 7" id="KW-0408">Iron</keyword>
<dbReference type="HAMAP" id="MF_00701">
    <property type="entry name" value="DNA_primase_lrg_arc"/>
    <property type="match status" value="1"/>
</dbReference>
<dbReference type="STRING" id="644295.Metev_1125"/>
<keyword evidence="1 7" id="KW-0004">4Fe-4S</keyword>
<dbReference type="KEGG" id="mev:Metev_1125"/>
<keyword evidence="10" id="KW-1185">Reference proteome</keyword>
<dbReference type="RefSeq" id="WP_013194574.1">
    <property type="nucleotide sequence ID" value="NC_014253.1"/>
</dbReference>
<accession>D7E959</accession>
<feature type="binding site" evidence="7">
    <location>
        <position position="232"/>
    </location>
    <ligand>
        <name>[4Fe-4S] cluster</name>
        <dbReference type="ChEBI" id="CHEBI:49883"/>
    </ligand>
</feature>
<evidence type="ECO:0000256" key="7">
    <source>
        <dbReference type="HAMAP-Rule" id="MF_00701"/>
    </source>
</evidence>
<evidence type="ECO:0000256" key="1">
    <source>
        <dbReference type="ARBA" id="ARBA00022485"/>
    </source>
</evidence>
<dbReference type="GO" id="GO:1990077">
    <property type="term" value="C:primosome complex"/>
    <property type="evidence" value="ECO:0007669"/>
    <property type="project" value="UniProtKB-KW"/>
</dbReference>
<keyword evidence="6 7" id="KW-0411">Iron-sulfur</keyword>
<dbReference type="CDD" id="cd06560">
    <property type="entry name" value="PriL"/>
    <property type="match status" value="1"/>
</dbReference>
<protein>
    <recommendedName>
        <fullName evidence="7">DNA primase large subunit PriL</fullName>
    </recommendedName>
</protein>